<accession>A0AAD4PN58</accession>
<proteinExistence type="predicted"/>
<organism evidence="1 2">
    <name type="scientific">Drosophila rubida</name>
    <dbReference type="NCBI Taxonomy" id="30044"/>
    <lineage>
        <taxon>Eukaryota</taxon>
        <taxon>Metazoa</taxon>
        <taxon>Ecdysozoa</taxon>
        <taxon>Arthropoda</taxon>
        <taxon>Hexapoda</taxon>
        <taxon>Insecta</taxon>
        <taxon>Pterygota</taxon>
        <taxon>Neoptera</taxon>
        <taxon>Endopterygota</taxon>
        <taxon>Diptera</taxon>
        <taxon>Brachycera</taxon>
        <taxon>Muscomorpha</taxon>
        <taxon>Ephydroidea</taxon>
        <taxon>Drosophilidae</taxon>
        <taxon>Drosophila</taxon>
    </lineage>
</organism>
<reference evidence="1" key="1">
    <citation type="journal article" date="2021" name="Mol. Ecol. Resour.">
        <title>Phylogenomic analyses of the genus Drosophila reveals genomic signals of climate adaptation.</title>
        <authorList>
            <person name="Li F."/>
            <person name="Rane R.V."/>
            <person name="Luria V."/>
            <person name="Xiong Z."/>
            <person name="Chen J."/>
            <person name="Li Z."/>
            <person name="Catullo R.A."/>
            <person name="Griffin P.C."/>
            <person name="Schiffer M."/>
            <person name="Pearce S."/>
            <person name="Lee S.F."/>
            <person name="McElroy K."/>
            <person name="Stocker A."/>
            <person name="Shirriffs J."/>
            <person name="Cockerell F."/>
            <person name="Coppin C."/>
            <person name="Sgro C.M."/>
            <person name="Karger A."/>
            <person name="Cain J.W."/>
            <person name="Weber J.A."/>
            <person name="Santpere G."/>
            <person name="Kirschner M.W."/>
            <person name="Hoffmann A.A."/>
            <person name="Oakeshott J.G."/>
            <person name="Zhang G."/>
        </authorList>
    </citation>
    <scope>NUCLEOTIDE SEQUENCE</scope>
    <source>
        <strain evidence="1">BGI-SZ-2011g</strain>
    </source>
</reference>
<gene>
    <name evidence="1" type="ORF">KR093_006753</name>
</gene>
<dbReference type="Proteomes" id="UP001200034">
    <property type="component" value="Unassembled WGS sequence"/>
</dbReference>
<dbReference type="AlphaFoldDB" id="A0AAD4PN58"/>
<evidence type="ECO:0000313" key="2">
    <source>
        <dbReference type="Proteomes" id="UP001200034"/>
    </source>
</evidence>
<keyword evidence="2" id="KW-1185">Reference proteome</keyword>
<sequence length="129" mass="15418">RTDSLGELRKLLRKQDDEQQQQEQRFNEEINKWTHDLEQMGINFVAFIEQCRPLGSHCSQRHVQRHLRSLRRSCNELRGRLDAVEIRYLGKISEDRILMPTLRAVRAVLQQYDTELKLINTEAYKLVEQ</sequence>
<comment type="caution">
    <text evidence="1">The sequence shown here is derived from an EMBL/GenBank/DDBJ whole genome shotgun (WGS) entry which is preliminary data.</text>
</comment>
<name>A0AAD4PN58_9MUSC</name>
<evidence type="ECO:0000313" key="1">
    <source>
        <dbReference type="EMBL" id="KAH8377714.1"/>
    </source>
</evidence>
<protein>
    <submittedName>
        <fullName evidence="1">Uncharacterized protein</fullName>
    </submittedName>
</protein>
<dbReference type="EMBL" id="JAJJHW010001127">
    <property type="protein sequence ID" value="KAH8377714.1"/>
    <property type="molecule type" value="Genomic_DNA"/>
</dbReference>
<feature type="non-terminal residue" evidence="1">
    <location>
        <position position="1"/>
    </location>
</feature>